<sequence length="680" mass="77149">MAEGQTQTPSSLRSERSTSNSTENGSEGFTGGPPISTDSRSTHWDAVLHEIGAIKDAYDEGDDEYKNHIMVTGASAEPSSQHHRHSILHGMTQPPPLSEIEADLPPKEICEKLVARFFDAYSPAMPGRHVLHRSTVEKQLQSHFADPSQTRVIWIGLLFGIMCTALHTYPQRNEVDEVPKEYQNNLNATAELFRVRTAECLIHADITKPRDLLLETLVLYSLVENIHEVDGAKGVMLLSSIMMRLATLQGYHRDPNQQSNLTIFQREMRRRVWAVVNQFELLFSAQLGIPKVIRYAECDTGLMSNISEDDLYEEMVVMPPSRPLSERTQVSYSIFKAKIMRAYGNVIEFLHVVEPQPYSEVLRLDTILMNVRQDYPPHFQLRSLEEMQGDLATDIMERFFLQQFFHKGICLLHRKFWNCTTMDNGEPTFYYSRRTSVASAMALLDNQAAMHQISGPGKALEKQRWWKFGIINHDYMLAAMILSLDLVCEQKDPAIRSSAGSLSYPPPMLRPEKIQVLQRTLGIWMDVQTDCKDAGRAIQILHAVMAKLRVRPEYAKIINGTASNVAATTMTLPFRFDDCDGPHQSVLWNADPYIQKQFEIDVPSTGLATSNIDGKDNYPISSDKDYVAGNGFTENFAPGNWLDPLEAEPDMEVQMDFDWNTWDNFMYGVVTEPPPGIDQY</sequence>
<comment type="caution">
    <text evidence="5">The sequence shown here is derived from an EMBL/GenBank/DDBJ whole genome shotgun (WGS) entry which is preliminary data.</text>
</comment>
<keyword evidence="2" id="KW-0539">Nucleus</keyword>
<feature type="region of interest" description="Disordered" evidence="3">
    <location>
        <begin position="1"/>
        <end position="40"/>
    </location>
</feature>
<dbReference type="OrthoDB" id="762982at2759"/>
<dbReference type="PANTHER" id="PTHR31001">
    <property type="entry name" value="UNCHARACTERIZED TRANSCRIPTIONAL REGULATORY PROTEIN"/>
    <property type="match status" value="1"/>
</dbReference>
<evidence type="ECO:0000256" key="3">
    <source>
        <dbReference type="SAM" id="MobiDB-lite"/>
    </source>
</evidence>
<feature type="domain" description="Xylanolytic transcriptional activator regulatory" evidence="4">
    <location>
        <begin position="235"/>
        <end position="309"/>
    </location>
</feature>
<dbReference type="CDD" id="cd12148">
    <property type="entry name" value="fungal_TF_MHR"/>
    <property type="match status" value="1"/>
</dbReference>
<dbReference type="GO" id="GO:0006351">
    <property type="term" value="P:DNA-templated transcription"/>
    <property type="evidence" value="ECO:0007669"/>
    <property type="project" value="InterPro"/>
</dbReference>
<feature type="compositionally biased region" description="Low complexity" evidence="3">
    <location>
        <begin position="17"/>
        <end position="27"/>
    </location>
</feature>
<evidence type="ECO:0000256" key="2">
    <source>
        <dbReference type="ARBA" id="ARBA00023242"/>
    </source>
</evidence>
<dbReference type="InterPro" id="IPR050613">
    <property type="entry name" value="Sec_Metabolite_Reg"/>
</dbReference>
<dbReference type="AlphaFoldDB" id="A0A3D8S6Q6"/>
<evidence type="ECO:0000313" key="5">
    <source>
        <dbReference type="EMBL" id="RDW81979.1"/>
    </source>
</evidence>
<dbReference type="InterPro" id="IPR007219">
    <property type="entry name" value="XnlR_reg_dom"/>
</dbReference>
<dbReference type="GO" id="GO:0003677">
    <property type="term" value="F:DNA binding"/>
    <property type="evidence" value="ECO:0007669"/>
    <property type="project" value="InterPro"/>
</dbReference>
<keyword evidence="6" id="KW-1185">Reference proteome</keyword>
<evidence type="ECO:0000256" key="1">
    <source>
        <dbReference type="ARBA" id="ARBA00004123"/>
    </source>
</evidence>
<dbReference type="PANTHER" id="PTHR31001:SF49">
    <property type="entry name" value="ZN(II)2CYS6 TRANSCRIPTION FACTOR (EUROFUNG)"/>
    <property type="match status" value="1"/>
</dbReference>
<dbReference type="GO" id="GO:0005634">
    <property type="term" value="C:nucleus"/>
    <property type="evidence" value="ECO:0007669"/>
    <property type="project" value="UniProtKB-SubCell"/>
</dbReference>
<comment type="subcellular location">
    <subcellularLocation>
        <location evidence="1">Nucleus</location>
    </subcellularLocation>
</comment>
<evidence type="ECO:0000313" key="6">
    <source>
        <dbReference type="Proteomes" id="UP000256645"/>
    </source>
</evidence>
<dbReference type="STRING" id="1849047.A0A3D8S6Q6"/>
<reference evidence="5 6" key="1">
    <citation type="journal article" date="2018" name="IMA Fungus">
        <title>IMA Genome-F 9: Draft genome sequence of Annulohypoxylon stygium, Aspergillus mulundensis, Berkeleyomyces basicola (syn. Thielaviopsis basicola), Ceratocystis smalleyi, two Cercospora beticola strains, Coleophoma cylindrospora, Fusarium fracticaudum, Phialophora cf. hyalina, and Morchella septimelata.</title>
        <authorList>
            <person name="Wingfield B.D."/>
            <person name="Bills G.F."/>
            <person name="Dong Y."/>
            <person name="Huang W."/>
            <person name="Nel W.J."/>
            <person name="Swalarsk-Parry B.S."/>
            <person name="Vaghefi N."/>
            <person name="Wilken P.M."/>
            <person name="An Z."/>
            <person name="de Beer Z.W."/>
            <person name="De Vos L."/>
            <person name="Chen L."/>
            <person name="Duong T.A."/>
            <person name="Gao Y."/>
            <person name="Hammerbacher A."/>
            <person name="Kikkert J.R."/>
            <person name="Li Y."/>
            <person name="Li H."/>
            <person name="Li K."/>
            <person name="Li Q."/>
            <person name="Liu X."/>
            <person name="Ma X."/>
            <person name="Naidoo K."/>
            <person name="Pethybridge S.J."/>
            <person name="Sun J."/>
            <person name="Steenkamp E.T."/>
            <person name="van der Nest M.A."/>
            <person name="van Wyk S."/>
            <person name="Wingfield M.J."/>
            <person name="Xiong C."/>
            <person name="Yue Q."/>
            <person name="Zhang X."/>
        </authorList>
    </citation>
    <scope>NUCLEOTIDE SEQUENCE [LARGE SCALE GENOMIC DNA]</scope>
    <source>
        <strain evidence="5 6">BP6252</strain>
    </source>
</reference>
<dbReference type="SMART" id="SM00906">
    <property type="entry name" value="Fungal_trans"/>
    <property type="match status" value="1"/>
</dbReference>
<name>A0A3D8S6Q6_9HELO</name>
<accession>A0A3D8S6Q6</accession>
<dbReference type="EMBL" id="PDLM01000003">
    <property type="protein sequence ID" value="RDW81979.1"/>
    <property type="molecule type" value="Genomic_DNA"/>
</dbReference>
<dbReference type="Pfam" id="PF04082">
    <property type="entry name" value="Fungal_trans"/>
    <property type="match status" value="1"/>
</dbReference>
<proteinExistence type="predicted"/>
<gene>
    <name evidence="5" type="ORF">BP6252_03091</name>
</gene>
<evidence type="ECO:0000259" key="4">
    <source>
        <dbReference type="SMART" id="SM00906"/>
    </source>
</evidence>
<organism evidence="5 6">
    <name type="scientific">Coleophoma cylindrospora</name>
    <dbReference type="NCBI Taxonomy" id="1849047"/>
    <lineage>
        <taxon>Eukaryota</taxon>
        <taxon>Fungi</taxon>
        <taxon>Dikarya</taxon>
        <taxon>Ascomycota</taxon>
        <taxon>Pezizomycotina</taxon>
        <taxon>Leotiomycetes</taxon>
        <taxon>Helotiales</taxon>
        <taxon>Dermateaceae</taxon>
        <taxon>Coleophoma</taxon>
    </lineage>
</organism>
<dbReference type="GO" id="GO:0008270">
    <property type="term" value="F:zinc ion binding"/>
    <property type="evidence" value="ECO:0007669"/>
    <property type="project" value="InterPro"/>
</dbReference>
<dbReference type="Proteomes" id="UP000256645">
    <property type="component" value="Unassembled WGS sequence"/>
</dbReference>
<protein>
    <recommendedName>
        <fullName evidence="4">Xylanolytic transcriptional activator regulatory domain-containing protein</fullName>
    </recommendedName>
</protein>